<evidence type="ECO:0000259" key="4">
    <source>
        <dbReference type="Pfam" id="PF12781"/>
    </source>
</evidence>
<dbReference type="OrthoDB" id="330581at2759"/>
<dbReference type="Gene3D" id="1.20.920.20">
    <property type="match status" value="1"/>
</dbReference>
<evidence type="ECO:0000256" key="2">
    <source>
        <dbReference type="SAM" id="Phobius"/>
    </source>
</evidence>
<proteinExistence type="predicted"/>
<dbReference type="EMBL" id="MIGC01007540">
    <property type="protein sequence ID" value="PHJ15712.1"/>
    <property type="molecule type" value="Genomic_DNA"/>
</dbReference>
<dbReference type="GO" id="GO:0007018">
    <property type="term" value="P:microtubule-based movement"/>
    <property type="evidence" value="ECO:0007669"/>
    <property type="project" value="InterPro"/>
</dbReference>
<keyword evidence="2" id="KW-0812">Transmembrane</keyword>
<keyword evidence="2" id="KW-1133">Transmembrane helix</keyword>
<dbReference type="RefSeq" id="XP_067917444.1">
    <property type="nucleotide sequence ID" value="XM_068070580.1"/>
</dbReference>
<keyword evidence="1" id="KW-0175">Coiled coil</keyword>
<evidence type="ECO:0000259" key="3">
    <source>
        <dbReference type="Pfam" id="PF12777"/>
    </source>
</evidence>
<dbReference type="Proteomes" id="UP000221165">
    <property type="component" value="Unassembled WGS sequence"/>
</dbReference>
<dbReference type="VEuPathDB" id="ToxoDB:CSUI_010477"/>
<dbReference type="AlphaFoldDB" id="A0A2C6KGP2"/>
<keyword evidence="2" id="KW-0472">Membrane</keyword>
<dbReference type="InterPro" id="IPR026983">
    <property type="entry name" value="DHC"/>
</dbReference>
<organism evidence="5 6">
    <name type="scientific">Cystoisospora suis</name>
    <dbReference type="NCBI Taxonomy" id="483139"/>
    <lineage>
        <taxon>Eukaryota</taxon>
        <taxon>Sar</taxon>
        <taxon>Alveolata</taxon>
        <taxon>Apicomplexa</taxon>
        <taxon>Conoidasida</taxon>
        <taxon>Coccidia</taxon>
        <taxon>Eucoccidiorida</taxon>
        <taxon>Eimeriorina</taxon>
        <taxon>Sarcocystidae</taxon>
        <taxon>Cystoisospora</taxon>
    </lineage>
</organism>
<evidence type="ECO:0000313" key="5">
    <source>
        <dbReference type="EMBL" id="PHJ15712.1"/>
    </source>
</evidence>
<feature type="coiled-coil region" evidence="1">
    <location>
        <begin position="65"/>
        <end position="123"/>
    </location>
</feature>
<dbReference type="InterPro" id="IPR035706">
    <property type="entry name" value="AAA_9"/>
</dbReference>
<dbReference type="InterPro" id="IPR027417">
    <property type="entry name" value="P-loop_NTPase"/>
</dbReference>
<feature type="domain" description="Dynein heavy chain ATP-binding dynein motor region" evidence="4">
    <location>
        <begin position="329"/>
        <end position="393"/>
    </location>
</feature>
<dbReference type="PANTHER" id="PTHR22878">
    <property type="entry name" value="DYNEIN HEAVY CHAIN 6, AXONEMAL-LIKE-RELATED"/>
    <property type="match status" value="1"/>
</dbReference>
<dbReference type="Pfam" id="PF12777">
    <property type="entry name" value="MT"/>
    <property type="match status" value="1"/>
</dbReference>
<dbReference type="GeneID" id="94433791"/>
<feature type="domain" description="Dynein heavy chain ATP-binding dynein motor region" evidence="4">
    <location>
        <begin position="213"/>
        <end position="301"/>
    </location>
</feature>
<dbReference type="PANTHER" id="PTHR22878:SF68">
    <property type="entry name" value="DYNEIN HEAVY CHAIN 6, AXONEMAL-LIKE"/>
    <property type="match status" value="1"/>
</dbReference>
<gene>
    <name evidence="5" type="ORF">CSUI_010477</name>
</gene>
<keyword evidence="6" id="KW-1185">Reference proteome</keyword>
<dbReference type="GO" id="GO:0051959">
    <property type="term" value="F:dynein light intermediate chain binding"/>
    <property type="evidence" value="ECO:0007669"/>
    <property type="project" value="InterPro"/>
</dbReference>
<name>A0A2C6KGP2_9APIC</name>
<sequence length="394" mass="44391">MNKLKNYDKDHLPAGIMKKLDKLLQRPDYTPEQVGKQSVAAMSLCMWTIAIQKYAKVAKEVLPKREKLAEMNDMLEKANAQLSRAQNRLDLVMKKVRDMEETLAKLNEEKEHLIRETTLCEERLKRASILTSGLANEETRWKKTISVLDSQLTSVEGDAFLAAASLSYLGAFSGVYRDRMQAEWMKFLTEGAKLSCTSSFQLTEFLSDPIELRDWCLQGLPDDPISLTNGVLVSYVATKLDRSPLLIDPQQQAKKWIKNKEAESNLRLLSLTHPKLQNILSSAIRLGQPVLSSSSLSFYCPLVFSMLHALFACSIPSVVFLVLFRLSQIEDVGETLPPLLDPILRRSEARKSSAAGGMRKIKLGDQEIDLDDTFVLYIATKLSNPHYLPEVSLK</sequence>
<feature type="non-terminal residue" evidence="5">
    <location>
        <position position="394"/>
    </location>
</feature>
<dbReference type="Gene3D" id="3.40.50.300">
    <property type="entry name" value="P-loop containing nucleotide triphosphate hydrolases"/>
    <property type="match status" value="2"/>
</dbReference>
<accession>A0A2C6KGP2</accession>
<reference evidence="5 6" key="1">
    <citation type="journal article" date="2017" name="Int. J. Parasitol.">
        <title>The genome of the protozoan parasite Cystoisospora suis and a reverse vaccinology approach to identify vaccine candidates.</title>
        <authorList>
            <person name="Palmieri N."/>
            <person name="Shrestha A."/>
            <person name="Ruttkowski B."/>
            <person name="Beck T."/>
            <person name="Vogl C."/>
            <person name="Tomley F."/>
            <person name="Blake D.P."/>
            <person name="Joachim A."/>
        </authorList>
    </citation>
    <scope>NUCLEOTIDE SEQUENCE [LARGE SCALE GENOMIC DNA]</scope>
    <source>
        <strain evidence="5 6">Wien I</strain>
    </source>
</reference>
<evidence type="ECO:0000256" key="1">
    <source>
        <dbReference type="SAM" id="Coils"/>
    </source>
</evidence>
<dbReference type="GO" id="GO:0030286">
    <property type="term" value="C:dynein complex"/>
    <property type="evidence" value="ECO:0007669"/>
    <property type="project" value="InterPro"/>
</dbReference>
<dbReference type="Pfam" id="PF12781">
    <property type="entry name" value="AAA_9"/>
    <property type="match status" value="2"/>
</dbReference>
<feature type="transmembrane region" description="Helical" evidence="2">
    <location>
        <begin position="302"/>
        <end position="324"/>
    </location>
</feature>
<dbReference type="GO" id="GO:0045505">
    <property type="term" value="F:dynein intermediate chain binding"/>
    <property type="evidence" value="ECO:0007669"/>
    <property type="project" value="InterPro"/>
</dbReference>
<evidence type="ECO:0000313" key="6">
    <source>
        <dbReference type="Proteomes" id="UP000221165"/>
    </source>
</evidence>
<dbReference type="InterPro" id="IPR024743">
    <property type="entry name" value="Dynein_HC_stalk"/>
</dbReference>
<protein>
    <submittedName>
        <fullName evidence="5">Atpase family associated with various cellular activities domain-containing protein</fullName>
    </submittedName>
</protein>
<feature type="domain" description="Dynein heavy chain coiled coil stalk" evidence="3">
    <location>
        <begin position="2"/>
        <end position="186"/>
    </location>
</feature>
<comment type="caution">
    <text evidence="5">The sequence shown here is derived from an EMBL/GenBank/DDBJ whole genome shotgun (WGS) entry which is preliminary data.</text>
</comment>